<keyword evidence="4" id="KW-1185">Reference proteome</keyword>
<dbReference type="CDD" id="cd09274">
    <property type="entry name" value="RNase_HI_RT_Ty3"/>
    <property type="match status" value="1"/>
</dbReference>
<keyword evidence="1" id="KW-0511">Multifunctional enzyme</keyword>
<dbReference type="Gene3D" id="3.30.70.270">
    <property type="match status" value="2"/>
</dbReference>
<dbReference type="GO" id="GO:0003824">
    <property type="term" value="F:catalytic activity"/>
    <property type="evidence" value="ECO:0007669"/>
    <property type="project" value="UniProtKB-KW"/>
</dbReference>
<organism evidence="3 4">
    <name type="scientific">Chara braunii</name>
    <name type="common">Braun's stonewort</name>
    <dbReference type="NCBI Taxonomy" id="69332"/>
    <lineage>
        <taxon>Eukaryota</taxon>
        <taxon>Viridiplantae</taxon>
        <taxon>Streptophyta</taxon>
        <taxon>Charophyceae</taxon>
        <taxon>Charales</taxon>
        <taxon>Characeae</taxon>
        <taxon>Chara</taxon>
    </lineage>
</organism>
<dbReference type="Pfam" id="PF00078">
    <property type="entry name" value="RVT_1"/>
    <property type="match status" value="1"/>
</dbReference>
<protein>
    <recommendedName>
        <fullName evidence="2">Reverse transcriptase domain-containing protein</fullName>
    </recommendedName>
</protein>
<dbReference type="EMBL" id="BFEA01000863">
    <property type="protein sequence ID" value="GBG91016.1"/>
    <property type="molecule type" value="Genomic_DNA"/>
</dbReference>
<comment type="caution">
    <text evidence="3">The sequence shown here is derived from an EMBL/GenBank/DDBJ whole genome shotgun (WGS) entry which is preliminary data.</text>
</comment>
<dbReference type="Pfam" id="PF17919">
    <property type="entry name" value="RT_RNaseH_2"/>
    <property type="match status" value="1"/>
</dbReference>
<dbReference type="InterPro" id="IPR043128">
    <property type="entry name" value="Rev_trsase/Diguanyl_cyclase"/>
</dbReference>
<dbReference type="FunFam" id="3.30.70.270:FF:000003">
    <property type="entry name" value="Transposon Ty3-G Gag-Pol polyprotein"/>
    <property type="match status" value="1"/>
</dbReference>
<feature type="domain" description="Reverse transcriptase" evidence="2">
    <location>
        <begin position="1"/>
        <end position="82"/>
    </location>
</feature>
<dbReference type="AlphaFoldDB" id="A0A388M8Z4"/>
<dbReference type="SUPFAM" id="SSF56672">
    <property type="entry name" value="DNA/RNA polymerases"/>
    <property type="match status" value="1"/>
</dbReference>
<dbReference type="InterPro" id="IPR050951">
    <property type="entry name" value="Retrovirus_Pol_polyprotein"/>
</dbReference>
<reference evidence="3 4" key="1">
    <citation type="journal article" date="2018" name="Cell">
        <title>The Chara Genome: Secondary Complexity and Implications for Plant Terrestrialization.</title>
        <authorList>
            <person name="Nishiyama T."/>
            <person name="Sakayama H."/>
            <person name="Vries J.D."/>
            <person name="Buschmann H."/>
            <person name="Saint-Marcoux D."/>
            <person name="Ullrich K.K."/>
            <person name="Haas F.B."/>
            <person name="Vanderstraeten L."/>
            <person name="Becker D."/>
            <person name="Lang D."/>
            <person name="Vosolsobe S."/>
            <person name="Rombauts S."/>
            <person name="Wilhelmsson P.K.I."/>
            <person name="Janitza P."/>
            <person name="Kern R."/>
            <person name="Heyl A."/>
            <person name="Rumpler F."/>
            <person name="Villalobos L.I.A.C."/>
            <person name="Clay J.M."/>
            <person name="Skokan R."/>
            <person name="Toyoda A."/>
            <person name="Suzuki Y."/>
            <person name="Kagoshima H."/>
            <person name="Schijlen E."/>
            <person name="Tajeshwar N."/>
            <person name="Catarino B."/>
            <person name="Hetherington A.J."/>
            <person name="Saltykova A."/>
            <person name="Bonnot C."/>
            <person name="Breuninger H."/>
            <person name="Symeonidi A."/>
            <person name="Radhakrishnan G.V."/>
            <person name="Van Nieuwerburgh F."/>
            <person name="Deforce D."/>
            <person name="Chang C."/>
            <person name="Karol K.G."/>
            <person name="Hedrich R."/>
            <person name="Ulvskov P."/>
            <person name="Glockner G."/>
            <person name="Delwiche C.F."/>
            <person name="Petrasek J."/>
            <person name="Van de Peer Y."/>
            <person name="Friml J."/>
            <person name="Beilby M."/>
            <person name="Dolan L."/>
            <person name="Kohara Y."/>
            <person name="Sugano S."/>
            <person name="Fujiyama A."/>
            <person name="Delaux P.-M."/>
            <person name="Quint M."/>
            <person name="TheiBen G."/>
            <person name="Hagemann M."/>
            <person name="Harholt J."/>
            <person name="Dunand C."/>
            <person name="Zachgo S."/>
            <person name="Langdale J."/>
            <person name="Maumus F."/>
            <person name="Straeten D.V.D."/>
            <person name="Gould S.B."/>
            <person name="Rensing S.A."/>
        </authorList>
    </citation>
    <scope>NUCLEOTIDE SEQUENCE [LARGE SCALE GENOMIC DNA]</scope>
    <source>
        <strain evidence="3 4">S276</strain>
    </source>
</reference>
<gene>
    <name evidence="3" type="ORF">CBR_g51674</name>
</gene>
<evidence type="ECO:0000313" key="4">
    <source>
        <dbReference type="Proteomes" id="UP000265515"/>
    </source>
</evidence>
<dbReference type="InterPro" id="IPR000477">
    <property type="entry name" value="RT_dom"/>
</dbReference>
<dbReference type="OrthoDB" id="41323at2759"/>
<dbReference type="Proteomes" id="UP000265515">
    <property type="component" value="Unassembled WGS sequence"/>
</dbReference>
<evidence type="ECO:0000313" key="3">
    <source>
        <dbReference type="EMBL" id="GBG91016.1"/>
    </source>
</evidence>
<name>A0A388M8Z4_CHABU</name>
<dbReference type="PANTHER" id="PTHR37984">
    <property type="entry name" value="PROTEIN CBG26694"/>
    <property type="match status" value="1"/>
</dbReference>
<dbReference type="InterPro" id="IPR041577">
    <property type="entry name" value="RT_RNaseH_2"/>
</dbReference>
<dbReference type="FunFam" id="3.30.70.270:FF:000020">
    <property type="entry name" value="Transposon Tf2-6 polyprotein-like Protein"/>
    <property type="match status" value="1"/>
</dbReference>
<dbReference type="InterPro" id="IPR043502">
    <property type="entry name" value="DNA/RNA_pol_sf"/>
</dbReference>
<evidence type="ECO:0000259" key="2">
    <source>
        <dbReference type="PROSITE" id="PS50878"/>
    </source>
</evidence>
<sequence length="468" mass="52563">MPFGLTNAPTTFQAAMTTEFQHMLDRFVLIYLNDILVYSQSLDERAEHLRTVFERLRQAKYKANRDKCEFAQQELKYLGHYVTPQGIRPLADKIEVIRVWPEPTNITDVCSFMELAGYYQRFITGYSRIVTPMTRLQSPKVPFVFDDDARRSFQALKTAMLMAPVLSIYDPTLPTRVTTGASGYGIGAVLEQHDGDNWHPAEYFSHKVPPINSLDDARKKELLAFVMALKRWRHFLLGRRRFTWVTDNNPLTYYKTQDTVSSTIGRWMYFIDQFDFTPKHLAGLSNRAAGAFSRRPDLCAMTIMPSRSTRNSGDTSSGAMSPIRISPRYMRIYLRITRRPATIASSTGTCSSTCEARTYYVSHETVVFGLAFSASTMTRDSPAISESIALLHDFGNDSDGPTSLLMSLGIATLAKFADEASPTTAIPMASCARCLYHRNLASPLPWTSPDRFPATASGTTASSRSLTV</sequence>
<evidence type="ECO:0000256" key="1">
    <source>
        <dbReference type="ARBA" id="ARBA00023268"/>
    </source>
</evidence>
<accession>A0A388M8Z4</accession>
<dbReference type="PANTHER" id="PTHR37984:SF5">
    <property type="entry name" value="PROTEIN NYNRIN-LIKE"/>
    <property type="match status" value="1"/>
</dbReference>
<dbReference type="Gramene" id="GBG91016">
    <property type="protein sequence ID" value="GBG91016"/>
    <property type="gene ID" value="CBR_g51674"/>
</dbReference>
<proteinExistence type="predicted"/>
<dbReference type="PROSITE" id="PS50878">
    <property type="entry name" value="RT_POL"/>
    <property type="match status" value="1"/>
</dbReference>
<dbReference type="CDD" id="cd01647">
    <property type="entry name" value="RT_LTR"/>
    <property type="match status" value="1"/>
</dbReference>